<sequence length="617" mass="67190">MSDDHVTPDGPATPDRPTTPDGGGQTPGDRASTGPADAPAHPAARQPATDPDAEHAPGERAVRRPRSTDPVELGFTPRKPVPWLAPFLLISTGIRTLLAMLFGAYLDKRELQNALDARIGEQVGPDGGLWLDYVADLGDGFDATYSVAYLLAQPELTVDGHRLPRAQTLVMGGDQVYPSAAYEAYEDRCKGPYQAALPVAPPQRPTLFAVPGNHDWYDGLTAFLRLFVRSRDRNFGGWGTGQSRSYFAVQLPAGWWLLGLDDQSGSYLDDPQLAYFDEVARRLGPDSRVILAVPAPTWVKSVDHPTAYDSVDYFVRTIIAPTGAHVRLLVSGDLHHYARYAGPERQLITCGGGGAYLYPTHTLPERIEVPAKDTLSRRASRTRAYDLVARFPDAARSRRYGWGIFHRLPRRNPGFGTLLGTLHTLLMLAMAGVAANRTSTEQRLFSIPLVLMLAVTLLGAAFFAKPPSAGGKRHVRHWLLGVGHGLTHVALAVAGTWAWLHLPFYHWPWPLPAVAAAVLYGPVIGLVATQLVAGYLLVAGAFGVNVNELFAGQGIEDSKSFLRMRIDPDGTLTIYPIAVDRVCHDWQLNPDQSPTASWLTPRTPLTPHLAEPPVTLT</sequence>
<reference evidence="4" key="1">
    <citation type="submission" date="2016-06" db="EMBL/GenBank/DDBJ databases">
        <authorList>
            <person name="Varghese N."/>
            <person name="Submissions Spin"/>
        </authorList>
    </citation>
    <scope>NUCLEOTIDE SEQUENCE [LARGE SCALE GENOMIC DNA]</scope>
    <source>
        <strain evidence="4">DSM 44100</strain>
    </source>
</reference>
<feature type="compositionally biased region" description="Low complexity" evidence="1">
    <location>
        <begin position="8"/>
        <end position="20"/>
    </location>
</feature>
<feature type="compositionally biased region" description="Basic and acidic residues" evidence="1">
    <location>
        <begin position="52"/>
        <end position="69"/>
    </location>
</feature>
<dbReference type="PANTHER" id="PTHR34211:SF3">
    <property type="entry name" value="CALCINEURIN-LIKE METALLO-PHOSPHOESTERASE SUPERFAMILY PROTEIN"/>
    <property type="match status" value="1"/>
</dbReference>
<feature type="region of interest" description="Disordered" evidence="1">
    <location>
        <begin position="1"/>
        <end position="76"/>
    </location>
</feature>
<dbReference type="STRING" id="121616.GA0070216_105209"/>
<evidence type="ECO:0000313" key="3">
    <source>
        <dbReference type="EMBL" id="SCF12720.1"/>
    </source>
</evidence>
<dbReference type="EMBL" id="FMCU01000005">
    <property type="protein sequence ID" value="SCF12720.1"/>
    <property type="molecule type" value="Genomic_DNA"/>
</dbReference>
<dbReference type="Proteomes" id="UP000198797">
    <property type="component" value="Unassembled WGS sequence"/>
</dbReference>
<proteinExistence type="predicted"/>
<evidence type="ECO:0000313" key="4">
    <source>
        <dbReference type="Proteomes" id="UP000198797"/>
    </source>
</evidence>
<evidence type="ECO:0000256" key="2">
    <source>
        <dbReference type="SAM" id="Phobius"/>
    </source>
</evidence>
<feature type="transmembrane region" description="Helical" evidence="2">
    <location>
        <begin position="478"/>
        <end position="500"/>
    </location>
</feature>
<dbReference type="SUPFAM" id="SSF56300">
    <property type="entry name" value="Metallo-dependent phosphatases"/>
    <property type="match status" value="1"/>
</dbReference>
<keyword evidence="2" id="KW-0472">Membrane</keyword>
<feature type="transmembrane region" description="Helical" evidence="2">
    <location>
        <begin position="83"/>
        <end position="106"/>
    </location>
</feature>
<evidence type="ECO:0000256" key="1">
    <source>
        <dbReference type="SAM" id="MobiDB-lite"/>
    </source>
</evidence>
<protein>
    <recommendedName>
        <fullName evidence="5">Calcineurin-like phosphoesterase</fullName>
    </recommendedName>
</protein>
<organism evidence="3 4">
    <name type="scientific">Micromonospora matsumotoense</name>
    <dbReference type="NCBI Taxonomy" id="121616"/>
    <lineage>
        <taxon>Bacteria</taxon>
        <taxon>Bacillati</taxon>
        <taxon>Actinomycetota</taxon>
        <taxon>Actinomycetes</taxon>
        <taxon>Micromonosporales</taxon>
        <taxon>Micromonosporaceae</taxon>
        <taxon>Micromonospora</taxon>
    </lineage>
</organism>
<dbReference type="Gene3D" id="3.60.21.10">
    <property type="match status" value="1"/>
</dbReference>
<keyword evidence="4" id="KW-1185">Reference proteome</keyword>
<dbReference type="RefSeq" id="WP_091244574.1">
    <property type="nucleotide sequence ID" value="NZ_FMCU01000005.1"/>
</dbReference>
<keyword evidence="2" id="KW-1133">Transmembrane helix</keyword>
<feature type="transmembrane region" description="Helical" evidence="2">
    <location>
        <begin position="415"/>
        <end position="435"/>
    </location>
</feature>
<dbReference type="InterPro" id="IPR029052">
    <property type="entry name" value="Metallo-depent_PP-like"/>
</dbReference>
<gene>
    <name evidence="3" type="ORF">GA0070216_105209</name>
</gene>
<feature type="transmembrane region" description="Helical" evidence="2">
    <location>
        <begin position="447"/>
        <end position="466"/>
    </location>
</feature>
<evidence type="ECO:0008006" key="5">
    <source>
        <dbReference type="Google" id="ProtNLM"/>
    </source>
</evidence>
<name>A0A1C4XWB0_9ACTN</name>
<dbReference type="AlphaFoldDB" id="A0A1C4XWB0"/>
<keyword evidence="2" id="KW-0812">Transmembrane</keyword>
<accession>A0A1C4XWB0</accession>
<dbReference type="PANTHER" id="PTHR34211">
    <property type="entry name" value="CALCINEURIN-LIKE METALLO-PHOSPHOESTERASE SUPERFAMILY PROTEIN"/>
    <property type="match status" value="1"/>
</dbReference>
<feature type="transmembrane region" description="Helical" evidence="2">
    <location>
        <begin position="512"/>
        <end position="538"/>
    </location>
</feature>
<dbReference type="OrthoDB" id="500534at2"/>